<evidence type="ECO:0000256" key="1">
    <source>
        <dbReference type="SAM" id="Phobius"/>
    </source>
</evidence>
<name>A0ABY7PT36_9BACT</name>
<dbReference type="EMBL" id="CP115396">
    <property type="protein sequence ID" value="WBO86072.1"/>
    <property type="molecule type" value="Genomic_DNA"/>
</dbReference>
<keyword evidence="1" id="KW-0812">Transmembrane</keyword>
<organism evidence="2 3">
    <name type="scientific">Hymenobacter yonginensis</name>
    <dbReference type="NCBI Taxonomy" id="748197"/>
    <lineage>
        <taxon>Bacteria</taxon>
        <taxon>Pseudomonadati</taxon>
        <taxon>Bacteroidota</taxon>
        <taxon>Cytophagia</taxon>
        <taxon>Cytophagales</taxon>
        <taxon>Hymenobacteraceae</taxon>
        <taxon>Hymenobacter</taxon>
    </lineage>
</organism>
<keyword evidence="1" id="KW-1133">Transmembrane helix</keyword>
<keyword evidence="3" id="KW-1185">Reference proteome</keyword>
<evidence type="ECO:0000313" key="2">
    <source>
        <dbReference type="EMBL" id="WBO86072.1"/>
    </source>
</evidence>
<evidence type="ECO:0000313" key="3">
    <source>
        <dbReference type="Proteomes" id="UP001211872"/>
    </source>
</evidence>
<sequence length="73" mass="8662">MVIIMRVLLVLFLILLLLAGLSYGVYEVFKWDLPLTLVLAFFWFWPMIWLPLLLLLIVACLWNLGVWAREQLQ</sequence>
<protein>
    <recommendedName>
        <fullName evidence="4">DUF1049 domain-containing protein</fullName>
    </recommendedName>
</protein>
<keyword evidence="1" id="KW-0472">Membrane</keyword>
<evidence type="ECO:0008006" key="4">
    <source>
        <dbReference type="Google" id="ProtNLM"/>
    </source>
</evidence>
<gene>
    <name evidence="2" type="ORF">O9Z63_07405</name>
</gene>
<dbReference type="Proteomes" id="UP001211872">
    <property type="component" value="Chromosome"/>
</dbReference>
<reference evidence="2 3" key="1">
    <citation type="journal article" date="2011" name="Int. J. Syst. Evol. Microbiol.">
        <title>Hymenobacter yonginensis sp. nov., isolated from a mesotrophic artificial lake.</title>
        <authorList>
            <person name="Joung Y."/>
            <person name="Cho S.H."/>
            <person name="Kim H."/>
            <person name="Kim S.B."/>
            <person name="Joh K."/>
        </authorList>
    </citation>
    <scope>NUCLEOTIDE SEQUENCE [LARGE SCALE GENOMIC DNA]</scope>
    <source>
        <strain evidence="2 3">KCTC 22745</strain>
    </source>
</reference>
<feature type="transmembrane region" description="Helical" evidence="1">
    <location>
        <begin position="48"/>
        <end position="68"/>
    </location>
</feature>
<dbReference type="RefSeq" id="WP_270128662.1">
    <property type="nucleotide sequence ID" value="NZ_CP115396.1"/>
</dbReference>
<accession>A0ABY7PT36</accession>
<proteinExistence type="predicted"/>